<organism evidence="2 3">
    <name type="scientific">Pontiella desulfatans</name>
    <dbReference type="NCBI Taxonomy" id="2750659"/>
    <lineage>
        <taxon>Bacteria</taxon>
        <taxon>Pseudomonadati</taxon>
        <taxon>Kiritimatiellota</taxon>
        <taxon>Kiritimatiellia</taxon>
        <taxon>Kiritimatiellales</taxon>
        <taxon>Pontiellaceae</taxon>
        <taxon>Pontiella</taxon>
    </lineage>
</organism>
<dbReference type="AlphaFoldDB" id="A0A6C2U0Q5"/>
<evidence type="ECO:0000259" key="1">
    <source>
        <dbReference type="Pfam" id="PF06439"/>
    </source>
</evidence>
<dbReference type="Proteomes" id="UP000366872">
    <property type="component" value="Unassembled WGS sequence"/>
</dbReference>
<dbReference type="InterPro" id="IPR013320">
    <property type="entry name" value="ConA-like_dom_sf"/>
</dbReference>
<sequence length="600" mass="65760">MHLSKCGVYLAVAGIMYSVDAAIQRWEASDLDDGAVITWVSQGELGTTASLPAANGGDPTKDADGVYFDGNDALEVPSGSNFLAGQAEWTATVVFKADSTLGQGGATRPSNPQPNNLRHWWSNAALVGRELPGADEGDWGIFMNAEDELVCGNGGSISTGCIWQDYPMADHEWHAATVTFSTTDENRTLYVDGRAVRGQQNVTINLPADSINFGCNILGSATDRAYFTGHLKTVILEDRALSFEEVQDLHASLGFAESSWLGPVTREEVMVDLFNGSNFNEWGMSIQNNSGSTIGDDIWEISTSDDSAFAAADGQRQSALYTLRQDYGSYELTLEYMYTELDKGPSTGNSGIWILGGPDFVDSAEAFPASIEMQLRKGYEGDLLRKQLYLEAEPGWPTAPDQNRPDHRIIRRANPEGNTHGVWHSVRIVTEVTTNQGSTISVWINDVFVNKGINCERTSGYICLQAEGADIKFRNVKIRENKLAYNHWIERFNLPAGVQAGEDKPTDEFTNFEKYALGLDPSVAHERADALAFNNLVLRYIDPLYTADAILQMQVSSNLTSWTDITLPSVGANEGFSTNEQAVVPLESSKYYRLQVLPSM</sequence>
<accession>A0A6C2U0Q5</accession>
<dbReference type="RefSeq" id="WP_136078882.1">
    <property type="nucleotide sequence ID" value="NZ_CAAHFG010000001.1"/>
</dbReference>
<dbReference type="EMBL" id="CAAHFG010000001">
    <property type="protein sequence ID" value="VGO13304.1"/>
    <property type="molecule type" value="Genomic_DNA"/>
</dbReference>
<protein>
    <recommendedName>
        <fullName evidence="1">3-keto-alpha-glucoside-1,2-lyase/3-keto-2-hydroxy-glucal hydratase domain-containing protein</fullName>
    </recommendedName>
</protein>
<dbReference type="Pfam" id="PF06439">
    <property type="entry name" value="3keto-disac_hyd"/>
    <property type="match status" value="1"/>
</dbReference>
<proteinExistence type="predicted"/>
<keyword evidence="3" id="KW-1185">Reference proteome</keyword>
<dbReference type="GO" id="GO:0016787">
    <property type="term" value="F:hydrolase activity"/>
    <property type="evidence" value="ECO:0007669"/>
    <property type="project" value="InterPro"/>
</dbReference>
<dbReference type="Pfam" id="PF13385">
    <property type="entry name" value="Laminin_G_3"/>
    <property type="match status" value="1"/>
</dbReference>
<dbReference type="Gene3D" id="2.60.120.560">
    <property type="entry name" value="Exo-inulinase, domain 1"/>
    <property type="match status" value="1"/>
</dbReference>
<feature type="domain" description="3-keto-alpha-glucoside-1,2-lyase/3-keto-2-hydroxy-glucal hydratase" evidence="1">
    <location>
        <begin position="271"/>
        <end position="479"/>
    </location>
</feature>
<dbReference type="Gene3D" id="2.60.120.200">
    <property type="match status" value="1"/>
</dbReference>
<evidence type="ECO:0000313" key="2">
    <source>
        <dbReference type="EMBL" id="VGO13304.1"/>
    </source>
</evidence>
<name>A0A6C2U0Q5_PONDE</name>
<reference evidence="2 3" key="1">
    <citation type="submission" date="2019-04" db="EMBL/GenBank/DDBJ databases">
        <authorList>
            <person name="Van Vliet M D."/>
        </authorList>
    </citation>
    <scope>NUCLEOTIDE SEQUENCE [LARGE SCALE GENOMIC DNA]</scope>
    <source>
        <strain evidence="2 3">F1</strain>
    </source>
</reference>
<gene>
    <name evidence="2" type="ORF">PDESU_01860</name>
</gene>
<dbReference type="InterPro" id="IPR010496">
    <property type="entry name" value="AL/BT2_dom"/>
</dbReference>
<evidence type="ECO:0000313" key="3">
    <source>
        <dbReference type="Proteomes" id="UP000366872"/>
    </source>
</evidence>
<dbReference type="SUPFAM" id="SSF49899">
    <property type="entry name" value="Concanavalin A-like lectins/glucanases"/>
    <property type="match status" value="1"/>
</dbReference>